<accession>F9CZM9</accession>
<dbReference type="Proteomes" id="UP000007820">
    <property type="component" value="Unassembled WGS sequence"/>
</dbReference>
<organism evidence="1 2">
    <name type="scientific">Prevotella dentalis (strain ATCC 49559 / DSM 3688 / JCM 13448 / NCTC 12043 / ES 2772)</name>
    <name type="common">Mitsuokella dentalis</name>
    <dbReference type="NCBI Taxonomy" id="908937"/>
    <lineage>
        <taxon>Bacteria</taxon>
        <taxon>Pseudomonadati</taxon>
        <taxon>Bacteroidota</taxon>
        <taxon>Bacteroidia</taxon>
        <taxon>Bacteroidales</taxon>
        <taxon>Prevotellaceae</taxon>
        <taxon>Prevotella</taxon>
    </lineage>
</organism>
<gene>
    <name evidence="1" type="primary">bioA</name>
    <name evidence="1" type="ORF">HMPREF9136_0056</name>
</gene>
<dbReference type="AlphaFoldDB" id="F9CZM9"/>
<proteinExistence type="predicted"/>
<evidence type="ECO:0000313" key="2">
    <source>
        <dbReference type="Proteomes" id="UP000007820"/>
    </source>
</evidence>
<reference evidence="1 2" key="1">
    <citation type="submission" date="2011-04" db="EMBL/GenBank/DDBJ databases">
        <authorList>
            <person name="Muzny D."/>
            <person name="Qin X."/>
            <person name="Deng J."/>
            <person name="Jiang H."/>
            <person name="Liu Y."/>
            <person name="Qu J."/>
            <person name="Song X.-Z."/>
            <person name="Zhang L."/>
            <person name="Thornton R."/>
            <person name="Coyle M."/>
            <person name="Francisco L."/>
            <person name="Jackson L."/>
            <person name="Javaid M."/>
            <person name="Korchina V."/>
            <person name="Kovar C."/>
            <person name="Mata R."/>
            <person name="Mathew T."/>
            <person name="Ngo R."/>
            <person name="Nguyen L."/>
            <person name="Nguyen N."/>
            <person name="Okwuonu G."/>
            <person name="Ongeri F."/>
            <person name="Pham C."/>
            <person name="Simmons D."/>
            <person name="Wilczek-Boney K."/>
            <person name="Hale W."/>
            <person name="Jakkamsetti A."/>
            <person name="Pham P."/>
            <person name="Ruth R."/>
            <person name="San Lucas F."/>
            <person name="Warren J."/>
            <person name="Zhang J."/>
            <person name="Zhao Z."/>
            <person name="Zhou C."/>
            <person name="Zhu D."/>
            <person name="Lee S."/>
            <person name="Bess C."/>
            <person name="Blankenburg K."/>
            <person name="Forbes L."/>
            <person name="Fu Q."/>
            <person name="Gubbala S."/>
            <person name="Hirani K."/>
            <person name="Jayaseelan J.C."/>
            <person name="Lara F."/>
            <person name="Munidasa M."/>
            <person name="Palculict T."/>
            <person name="Patil S."/>
            <person name="Pu L.-L."/>
            <person name="Saada N."/>
            <person name="Tang L."/>
            <person name="Weissenberger G."/>
            <person name="Zhu Y."/>
            <person name="Hemphill L."/>
            <person name="Shang Y."/>
            <person name="Youmans B."/>
            <person name="Ayvaz T."/>
            <person name="Ross M."/>
            <person name="Santibanez J."/>
            <person name="Aqrawi P."/>
            <person name="Gross S."/>
            <person name="Joshi V."/>
            <person name="Fowler G."/>
            <person name="Nazareth L."/>
            <person name="Reid J."/>
            <person name="Worley K."/>
            <person name="Petrosino J."/>
            <person name="Highlander S."/>
            <person name="Gibbs R."/>
        </authorList>
    </citation>
    <scope>NUCLEOTIDE SEQUENCE [LARGE SCALE GENOMIC DNA]</scope>
    <source>
        <strain evidence="1 2">DSM 3688</strain>
    </source>
</reference>
<comment type="caution">
    <text evidence="1">The sequence shown here is derived from an EMBL/GenBank/DDBJ whole genome shotgun (WGS) entry which is preliminary data.</text>
</comment>
<dbReference type="EMBL" id="AFPW01000001">
    <property type="protein sequence ID" value="EGQ17712.1"/>
    <property type="molecule type" value="Genomic_DNA"/>
</dbReference>
<name>F9CZM9_PREDD</name>
<evidence type="ECO:0000313" key="1">
    <source>
        <dbReference type="EMBL" id="EGQ17712.1"/>
    </source>
</evidence>
<protein>
    <submittedName>
        <fullName evidence="1">BioA protein</fullName>
    </submittedName>
</protein>
<sequence length="57" mass="6113">MDTAIEQSELKSMQTVHFGAQTHIEPTTKQGIMVVVQPDSYVGQSVTGGFLHGLGPK</sequence>